<keyword evidence="1" id="KW-0812">Transmembrane</keyword>
<feature type="transmembrane region" description="Helical" evidence="1">
    <location>
        <begin position="95"/>
        <end position="117"/>
    </location>
</feature>
<feature type="transmembrane region" description="Helical" evidence="1">
    <location>
        <begin position="137"/>
        <end position="156"/>
    </location>
</feature>
<feature type="domain" description="CAAX prenyl protease 2/Lysostaphin resistance protein A-like" evidence="2">
    <location>
        <begin position="396"/>
        <end position="476"/>
    </location>
</feature>
<dbReference type="Proteomes" id="UP000838686">
    <property type="component" value="Unassembled WGS sequence"/>
</dbReference>
<dbReference type="InterPro" id="IPR052710">
    <property type="entry name" value="CAAX_protease"/>
</dbReference>
<feature type="transmembrane region" description="Helical" evidence="1">
    <location>
        <begin position="168"/>
        <end position="184"/>
    </location>
</feature>
<reference evidence="3" key="1">
    <citation type="submission" date="2022-01" db="EMBL/GenBank/DDBJ databases">
        <authorList>
            <person name="Criscuolo A."/>
        </authorList>
    </citation>
    <scope>NUCLEOTIDE SEQUENCE</scope>
    <source>
        <strain evidence="3">CIP111893</strain>
    </source>
</reference>
<feature type="transmembrane region" description="Helical" evidence="1">
    <location>
        <begin position="453"/>
        <end position="469"/>
    </location>
</feature>
<evidence type="ECO:0000313" key="4">
    <source>
        <dbReference type="Proteomes" id="UP000838686"/>
    </source>
</evidence>
<sequence>MKSTFRTIMGPILHAALYVGVFMLVYMLHGVLFIQKYPAYFDYMIRNIPVYLCVVFAVVFLLYLLISYIQRKVSKGRIEGIIKAAKFRNLKAGQWALMGLIGVACTFLYISVMQLSWVRENTDELANYVKDFGKADYFIYVILGVGFFAVVFEELLFRGIVYTSLRKIMPAWATVIVGSIVYGYFQPSPWVGFVAFFLSILYCLVYIRTQSIWASIAIGVVVNCLMMITQRWGVHDAMLRRTNDELLMIGLLCLSVIGLSLVYLWKGAPALKKHAATLGKVVLIVAVYFLFLQLLVIIWEGYVIKQFPTLAPYGIIGLYTNALLSLPLFYFIYKWFYNKDLIAITGFSNVKLKVHVMNTLLAVSMAIWVMSLFNIPEVKEAAPAFHGIVGFFLGQSALVFFSFFLINSLYKEVLFRALLFNEIRQSLPAWAAMIITGILYGIMFSFADLPTKLYGTAGAVIFGLLYMWYRSIWVTYVNELVLFSAYFIIRNYIGVPEDTAVLYTAQIVSSIAILALMYGLWKSREPGLRTRRMENKQKISA</sequence>
<accession>A0ABN8GHH3</accession>
<proteinExistence type="predicted"/>
<feature type="transmembrane region" description="Helical" evidence="1">
    <location>
        <begin position="48"/>
        <end position="69"/>
    </location>
</feature>
<feature type="domain" description="CAAX prenyl protease 2/Lysostaphin resistance protein A-like" evidence="2">
    <location>
        <begin position="138"/>
        <end position="224"/>
    </location>
</feature>
<feature type="transmembrane region" description="Helical" evidence="1">
    <location>
        <begin position="500"/>
        <end position="521"/>
    </location>
</feature>
<feature type="transmembrane region" description="Helical" evidence="1">
    <location>
        <begin position="354"/>
        <end position="373"/>
    </location>
</feature>
<feature type="transmembrane region" description="Helical" evidence="1">
    <location>
        <begin position="12"/>
        <end position="28"/>
    </location>
</feature>
<dbReference type="PANTHER" id="PTHR36435">
    <property type="entry name" value="SLR1288 PROTEIN"/>
    <property type="match status" value="1"/>
</dbReference>
<organism evidence="3 4">
    <name type="scientific">Paenibacillus plantiphilus</name>
    <dbReference type="NCBI Taxonomy" id="2905650"/>
    <lineage>
        <taxon>Bacteria</taxon>
        <taxon>Bacillati</taxon>
        <taxon>Bacillota</taxon>
        <taxon>Bacilli</taxon>
        <taxon>Bacillales</taxon>
        <taxon>Paenibacillaceae</taxon>
        <taxon>Paenibacillus</taxon>
    </lineage>
</organism>
<feature type="transmembrane region" description="Helical" evidence="1">
    <location>
        <begin position="427"/>
        <end position="447"/>
    </location>
</feature>
<name>A0ABN8GHH3_9BACL</name>
<gene>
    <name evidence="3" type="ORF">PAECIP111893_02333</name>
</gene>
<feature type="transmembrane region" description="Helical" evidence="1">
    <location>
        <begin position="476"/>
        <end position="494"/>
    </location>
</feature>
<keyword evidence="4" id="KW-1185">Reference proteome</keyword>
<protein>
    <recommendedName>
        <fullName evidence="2">CAAX prenyl protease 2/Lysostaphin resistance protein A-like domain-containing protein</fullName>
    </recommendedName>
</protein>
<dbReference type="InterPro" id="IPR003675">
    <property type="entry name" value="Rce1/LyrA-like_dom"/>
</dbReference>
<dbReference type="RefSeq" id="WP_236342142.1">
    <property type="nucleotide sequence ID" value="NZ_CAKMMF010000011.1"/>
</dbReference>
<dbReference type="Pfam" id="PF02517">
    <property type="entry name" value="Rce1-like"/>
    <property type="match status" value="2"/>
</dbReference>
<evidence type="ECO:0000256" key="1">
    <source>
        <dbReference type="SAM" id="Phobius"/>
    </source>
</evidence>
<feature type="transmembrane region" description="Helical" evidence="1">
    <location>
        <begin position="311"/>
        <end position="333"/>
    </location>
</feature>
<evidence type="ECO:0000313" key="3">
    <source>
        <dbReference type="EMBL" id="CAH1205372.1"/>
    </source>
</evidence>
<dbReference type="PANTHER" id="PTHR36435:SF1">
    <property type="entry name" value="CAAX AMINO TERMINAL PROTEASE FAMILY PROTEIN"/>
    <property type="match status" value="1"/>
</dbReference>
<feature type="transmembrane region" description="Helical" evidence="1">
    <location>
        <begin position="212"/>
        <end position="234"/>
    </location>
</feature>
<feature type="transmembrane region" description="Helical" evidence="1">
    <location>
        <begin position="246"/>
        <end position="265"/>
    </location>
</feature>
<comment type="caution">
    <text evidence="3">The sequence shown here is derived from an EMBL/GenBank/DDBJ whole genome shotgun (WGS) entry which is preliminary data.</text>
</comment>
<keyword evidence="1" id="KW-0472">Membrane</keyword>
<feature type="transmembrane region" description="Helical" evidence="1">
    <location>
        <begin position="385"/>
        <end position="406"/>
    </location>
</feature>
<keyword evidence="1" id="KW-1133">Transmembrane helix</keyword>
<feature type="transmembrane region" description="Helical" evidence="1">
    <location>
        <begin position="190"/>
        <end position="207"/>
    </location>
</feature>
<feature type="transmembrane region" description="Helical" evidence="1">
    <location>
        <begin position="277"/>
        <end position="299"/>
    </location>
</feature>
<dbReference type="EMBL" id="CAKMMF010000011">
    <property type="protein sequence ID" value="CAH1205372.1"/>
    <property type="molecule type" value="Genomic_DNA"/>
</dbReference>
<evidence type="ECO:0000259" key="2">
    <source>
        <dbReference type="Pfam" id="PF02517"/>
    </source>
</evidence>